<dbReference type="Pfam" id="PF12047">
    <property type="entry name" value="DNMT1-RFD"/>
    <property type="match status" value="1"/>
</dbReference>
<evidence type="ECO:0000259" key="4">
    <source>
        <dbReference type="Pfam" id="PF12047"/>
    </source>
</evidence>
<feature type="region of interest" description="Disordered" evidence="3">
    <location>
        <begin position="352"/>
        <end position="371"/>
    </location>
</feature>
<feature type="region of interest" description="Disordered" evidence="3">
    <location>
        <begin position="319"/>
        <end position="339"/>
    </location>
</feature>
<dbReference type="EMBL" id="CAJPDT010000004">
    <property type="protein sequence ID" value="CAF9908513.1"/>
    <property type="molecule type" value="Genomic_DNA"/>
</dbReference>
<evidence type="ECO:0000256" key="1">
    <source>
        <dbReference type="ARBA" id="ARBA00004123"/>
    </source>
</evidence>
<proteinExistence type="predicted"/>
<name>A0A8H3I846_9LECA</name>
<sequence>MAIPEDDVLKPRDPSLRNSDEWPTFNLKKISVTSQKTGKVCSLLAAHKGHPVIVSGKLEKIDRDLLPLGMMNQCYIWTRRSDRAESVRDTKYRENPIELRNVTTYAFAEYEDGSYGFWAAGKAGWFEIQSPATSYKETYSLMNEAASMFYMLADKLRRAIKKRPKLNAKELDKYTRVLFKEYLALGKSLRLSDVDGVREAFHEHRGFLITSMLECQEGLDWAQTPMLNYYESKFSDEYSKIEARVFGNSNASKADSENRDGSKKRKSQSPHTEGPNDKKTRRTKVAAQVEHHHFSDTPPSKQVSVLVSSDEDGLPNVLTRKRKSILQPSGGKTARKAAGRRKSFLAVDNLIEGSHEEEGNDEDSQFSEGSPIRTIRTAEDLELLTNPPGEGSPDDANGPKYLPRKYLELRVVEYDLPSTEPQGPGNLWTCTFEGCFYRVHEASKPDGGARIVEHFKSHATRAQEKIDLALNESRPYLPVNNLVRRLQAYAPDLGTKLAPDSLQRKWQPPIRRRY</sequence>
<dbReference type="GO" id="GO:0005634">
    <property type="term" value="C:nucleus"/>
    <property type="evidence" value="ECO:0007669"/>
    <property type="project" value="UniProtKB-SubCell"/>
</dbReference>
<evidence type="ECO:0000313" key="5">
    <source>
        <dbReference type="EMBL" id="CAF9908513.1"/>
    </source>
</evidence>
<dbReference type="OrthoDB" id="5382953at2759"/>
<dbReference type="Proteomes" id="UP000664534">
    <property type="component" value="Unassembled WGS sequence"/>
</dbReference>
<feature type="region of interest" description="Disordered" evidence="3">
    <location>
        <begin position="250"/>
        <end position="304"/>
    </location>
</feature>
<dbReference type="InterPro" id="IPR022702">
    <property type="entry name" value="Cytosine_MeTrfase1_RFD"/>
</dbReference>
<dbReference type="AlphaFoldDB" id="A0A8H3I846"/>
<organism evidence="5 6">
    <name type="scientific">Imshaugia aleurites</name>
    <dbReference type="NCBI Taxonomy" id="172621"/>
    <lineage>
        <taxon>Eukaryota</taxon>
        <taxon>Fungi</taxon>
        <taxon>Dikarya</taxon>
        <taxon>Ascomycota</taxon>
        <taxon>Pezizomycotina</taxon>
        <taxon>Lecanoromycetes</taxon>
        <taxon>OSLEUM clade</taxon>
        <taxon>Lecanoromycetidae</taxon>
        <taxon>Lecanorales</taxon>
        <taxon>Lecanorineae</taxon>
        <taxon>Parmeliaceae</taxon>
        <taxon>Imshaugia</taxon>
    </lineage>
</organism>
<reference evidence="5" key="1">
    <citation type="submission" date="2021-03" db="EMBL/GenBank/DDBJ databases">
        <authorList>
            <person name="Tagirdzhanova G."/>
        </authorList>
    </citation>
    <scope>NUCLEOTIDE SEQUENCE</scope>
</reference>
<comment type="subcellular location">
    <subcellularLocation>
        <location evidence="1">Nucleus</location>
    </subcellularLocation>
</comment>
<feature type="domain" description="RFTS" evidence="4">
    <location>
        <begin position="37"/>
        <end position="164"/>
    </location>
</feature>
<evidence type="ECO:0000313" key="6">
    <source>
        <dbReference type="Proteomes" id="UP000664534"/>
    </source>
</evidence>
<keyword evidence="6" id="KW-1185">Reference proteome</keyword>
<evidence type="ECO:0000256" key="2">
    <source>
        <dbReference type="ARBA" id="ARBA00023242"/>
    </source>
</evidence>
<comment type="caution">
    <text evidence="5">The sequence shown here is derived from an EMBL/GenBank/DDBJ whole genome shotgun (WGS) entry which is preliminary data.</text>
</comment>
<accession>A0A8H3I846</accession>
<keyword evidence="2" id="KW-0539">Nucleus</keyword>
<gene>
    <name evidence="5" type="ORF">IMSHALPRED_006694</name>
</gene>
<protein>
    <recommendedName>
        <fullName evidence="4">RFTS domain-containing protein</fullName>
    </recommendedName>
</protein>
<evidence type="ECO:0000256" key="3">
    <source>
        <dbReference type="SAM" id="MobiDB-lite"/>
    </source>
</evidence>